<feature type="region of interest" description="Disordered" evidence="3">
    <location>
        <begin position="1"/>
        <end position="22"/>
    </location>
</feature>
<dbReference type="InterPro" id="IPR036271">
    <property type="entry name" value="Tet_transcr_reg_TetR-rel_C_sf"/>
</dbReference>
<dbReference type="AlphaFoldDB" id="A0AA45R486"/>
<keyword evidence="1" id="KW-0805">Transcription regulation</keyword>
<evidence type="ECO:0000313" key="5">
    <source>
        <dbReference type="EMBL" id="QUF04652.1"/>
    </source>
</evidence>
<protein>
    <recommendedName>
        <fullName evidence="4">Tetracyclin repressor-like C-terminal domain-containing protein</fullName>
    </recommendedName>
</protein>
<evidence type="ECO:0000259" key="4">
    <source>
        <dbReference type="Pfam" id="PF16925"/>
    </source>
</evidence>
<feature type="domain" description="Tetracyclin repressor-like C-terminal" evidence="4">
    <location>
        <begin position="22"/>
        <end position="120"/>
    </location>
</feature>
<dbReference type="EMBL" id="CP073249">
    <property type="protein sequence ID" value="QUF04652.1"/>
    <property type="molecule type" value="Genomic_DNA"/>
</dbReference>
<reference evidence="5" key="1">
    <citation type="submission" date="2021-04" db="EMBL/GenBank/DDBJ databases">
        <title>Genomic sequence of Actinosynnema pretiosum subsp. pretiosum ATCC 31280 (C-14919).</title>
        <authorList>
            <person name="Bai L."/>
            <person name="Wang X."/>
            <person name="Xiao Y."/>
        </authorList>
    </citation>
    <scope>NUCLEOTIDE SEQUENCE</scope>
    <source>
        <strain evidence="5">ATCC 31280</strain>
    </source>
</reference>
<name>A0AA45R486_9PSEU</name>
<dbReference type="InterPro" id="IPR011075">
    <property type="entry name" value="TetR_C"/>
</dbReference>
<organism evidence="5 6">
    <name type="scientific">Actinosynnema pretiosum subsp. pretiosum</name>
    <dbReference type="NCBI Taxonomy" id="103721"/>
    <lineage>
        <taxon>Bacteria</taxon>
        <taxon>Bacillati</taxon>
        <taxon>Actinomycetota</taxon>
        <taxon>Actinomycetes</taxon>
        <taxon>Pseudonocardiales</taxon>
        <taxon>Pseudonocardiaceae</taxon>
        <taxon>Actinosynnema</taxon>
    </lineage>
</organism>
<dbReference type="SUPFAM" id="SSF48498">
    <property type="entry name" value="Tetracyclin repressor-like, C-terminal domain"/>
    <property type="match status" value="1"/>
</dbReference>
<evidence type="ECO:0000256" key="1">
    <source>
        <dbReference type="ARBA" id="ARBA00023015"/>
    </source>
</evidence>
<accession>A0AA45R486</accession>
<sequence>MVDDHRRGGRGGRGPGQPTGRDRLAAFLRSAGRALEGCRVGGFAYDAGVVGDPDLRAGLDSTFTELGALVEEAVRAGQEDGSLIPGPDPAKTAAALIAAVEDAFVLARATGRQGSADAATSGILALLTND</sequence>
<evidence type="ECO:0000256" key="2">
    <source>
        <dbReference type="ARBA" id="ARBA00023163"/>
    </source>
</evidence>
<keyword evidence="2" id="KW-0804">Transcription</keyword>
<dbReference type="Proteomes" id="UP000677152">
    <property type="component" value="Chromosome"/>
</dbReference>
<dbReference type="Gene3D" id="1.10.357.10">
    <property type="entry name" value="Tetracycline Repressor, domain 2"/>
    <property type="match status" value="1"/>
</dbReference>
<proteinExistence type="predicted"/>
<gene>
    <name evidence="5" type="ORF">KCV87_00435</name>
</gene>
<evidence type="ECO:0000313" key="6">
    <source>
        <dbReference type="Proteomes" id="UP000677152"/>
    </source>
</evidence>
<evidence type="ECO:0000256" key="3">
    <source>
        <dbReference type="SAM" id="MobiDB-lite"/>
    </source>
</evidence>
<dbReference type="Pfam" id="PF16925">
    <property type="entry name" value="TetR_C_13"/>
    <property type="match status" value="1"/>
</dbReference>